<dbReference type="EMBL" id="CM001882">
    <property type="protein sequence ID" value="EOY05713.1"/>
    <property type="molecule type" value="Genomic_DNA"/>
</dbReference>
<dbReference type="Proteomes" id="UP000026915">
    <property type="component" value="Chromosome 4"/>
</dbReference>
<name>A0A061EM67_THECC</name>
<gene>
    <name evidence="1" type="ORF">TCM_020646</name>
</gene>
<sequence>MKNQGSGLIFPFVDELLLPDTLLIFTWLQTKEEMLVNEELDMMLRCYLKIDACNASTNFQILGHKQFRLMILSSEMLPSVHIDSLMRGPAAA</sequence>
<dbReference type="InParanoid" id="A0A061EM67"/>
<evidence type="ECO:0000313" key="1">
    <source>
        <dbReference type="EMBL" id="EOY05713.1"/>
    </source>
</evidence>
<organism evidence="1 2">
    <name type="scientific">Theobroma cacao</name>
    <name type="common">Cacao</name>
    <name type="synonym">Cocoa</name>
    <dbReference type="NCBI Taxonomy" id="3641"/>
    <lineage>
        <taxon>Eukaryota</taxon>
        <taxon>Viridiplantae</taxon>
        <taxon>Streptophyta</taxon>
        <taxon>Embryophyta</taxon>
        <taxon>Tracheophyta</taxon>
        <taxon>Spermatophyta</taxon>
        <taxon>Magnoliopsida</taxon>
        <taxon>eudicotyledons</taxon>
        <taxon>Gunneridae</taxon>
        <taxon>Pentapetalae</taxon>
        <taxon>rosids</taxon>
        <taxon>malvids</taxon>
        <taxon>Malvales</taxon>
        <taxon>Malvaceae</taxon>
        <taxon>Byttnerioideae</taxon>
        <taxon>Theobroma</taxon>
    </lineage>
</organism>
<reference evidence="1 2" key="1">
    <citation type="journal article" date="2013" name="Genome Biol.">
        <title>The genome sequence of the most widely cultivated cacao type and its use to identify candidate genes regulating pod color.</title>
        <authorList>
            <person name="Motamayor J.C."/>
            <person name="Mockaitis K."/>
            <person name="Schmutz J."/>
            <person name="Haiminen N."/>
            <person name="Iii D.L."/>
            <person name="Cornejo O."/>
            <person name="Findley S.D."/>
            <person name="Zheng P."/>
            <person name="Utro F."/>
            <person name="Royaert S."/>
            <person name="Saski C."/>
            <person name="Jenkins J."/>
            <person name="Podicheti R."/>
            <person name="Zhao M."/>
            <person name="Scheffler B.E."/>
            <person name="Stack J.C."/>
            <person name="Feltus F.A."/>
            <person name="Mustiga G.M."/>
            <person name="Amores F."/>
            <person name="Phillips W."/>
            <person name="Marelli J.P."/>
            <person name="May G.D."/>
            <person name="Shapiro H."/>
            <person name="Ma J."/>
            <person name="Bustamante C.D."/>
            <person name="Schnell R.J."/>
            <person name="Main D."/>
            <person name="Gilbert D."/>
            <person name="Parida L."/>
            <person name="Kuhn D.N."/>
        </authorList>
    </citation>
    <scope>NUCLEOTIDE SEQUENCE [LARGE SCALE GENOMIC DNA]</scope>
    <source>
        <strain evidence="2">cv. Matina 1-6</strain>
    </source>
</reference>
<dbReference type="AlphaFoldDB" id="A0A061EM67"/>
<proteinExistence type="predicted"/>
<dbReference type="HOGENOM" id="CLU_2417631_0_0_1"/>
<evidence type="ECO:0000313" key="2">
    <source>
        <dbReference type="Proteomes" id="UP000026915"/>
    </source>
</evidence>
<protein>
    <submittedName>
        <fullName evidence="1">Uncharacterized protein</fullName>
    </submittedName>
</protein>
<accession>A0A061EM67</accession>
<keyword evidence="2" id="KW-1185">Reference proteome</keyword>
<dbReference type="Gramene" id="EOY05713">
    <property type="protein sequence ID" value="EOY05713"/>
    <property type="gene ID" value="TCM_020646"/>
</dbReference>